<dbReference type="Proteomes" id="UP001174694">
    <property type="component" value="Unassembled WGS sequence"/>
</dbReference>
<feature type="compositionally biased region" description="Low complexity" evidence="1">
    <location>
        <begin position="499"/>
        <end position="516"/>
    </location>
</feature>
<feature type="compositionally biased region" description="Low complexity" evidence="1">
    <location>
        <begin position="323"/>
        <end position="342"/>
    </location>
</feature>
<feature type="compositionally biased region" description="Polar residues" evidence="1">
    <location>
        <begin position="89"/>
        <end position="104"/>
    </location>
</feature>
<proteinExistence type="predicted"/>
<accession>A0AA38VNW3</accession>
<feature type="compositionally biased region" description="Low complexity" evidence="1">
    <location>
        <begin position="249"/>
        <end position="263"/>
    </location>
</feature>
<keyword evidence="3" id="KW-1185">Reference proteome</keyword>
<evidence type="ECO:0000313" key="2">
    <source>
        <dbReference type="EMBL" id="KAJ9155496.1"/>
    </source>
</evidence>
<feature type="region of interest" description="Disordered" evidence="1">
    <location>
        <begin position="224"/>
        <end position="590"/>
    </location>
</feature>
<reference evidence="2" key="1">
    <citation type="submission" date="2022-07" db="EMBL/GenBank/DDBJ databases">
        <title>Fungi with potential for degradation of polypropylene.</title>
        <authorList>
            <person name="Gostincar C."/>
        </authorList>
    </citation>
    <scope>NUCLEOTIDE SEQUENCE</scope>
    <source>
        <strain evidence="2">EXF-13308</strain>
    </source>
</reference>
<name>A0AA38VNW3_9PEZI</name>
<feature type="compositionally biased region" description="Basic and acidic residues" evidence="1">
    <location>
        <begin position="37"/>
        <end position="49"/>
    </location>
</feature>
<feature type="compositionally biased region" description="Low complexity" evidence="1">
    <location>
        <begin position="527"/>
        <end position="561"/>
    </location>
</feature>
<feature type="compositionally biased region" description="Pro residues" evidence="1">
    <location>
        <begin position="398"/>
        <end position="426"/>
    </location>
</feature>
<evidence type="ECO:0000256" key="1">
    <source>
        <dbReference type="SAM" id="MobiDB-lite"/>
    </source>
</evidence>
<feature type="compositionally biased region" description="Acidic residues" evidence="1">
    <location>
        <begin position="470"/>
        <end position="481"/>
    </location>
</feature>
<dbReference type="AlphaFoldDB" id="A0AA38VNW3"/>
<dbReference type="EMBL" id="JANBVO010000003">
    <property type="protein sequence ID" value="KAJ9155496.1"/>
    <property type="molecule type" value="Genomic_DNA"/>
</dbReference>
<sequence>MEQHKGLVDLKLVSKYFPDSSFSCPRPGSEHYHHHHQEPSRSRHDHSDSRSSSVMSVPSLVDDRSSTHSSEEDQQYHVTASGLWDSFWQPGQSRGVTPTSSSRNLYPAMIPLRETPPRKGAVPEDDEKESPSSRDVTAANSRHNSTGSEETLLQQSRTLSPIKRKPVAMHSKPPARGSYSLFPPPSPPRQVAVVPPRSASLAKPLPPTPLLVQPIKAPLAAISEAPRTAVGTSVRSDKKSSVVLERTPSKSTSTAKSSPISPAFQPPVPSPMNHSHPAMHPSQAAAAPRRPSLPIFRPAMPMRARSSSDVTAHALRQGRPEQPGSGSNTNTNSRNNSRPNTPITSPPVLTNPFERVSVYTAPRAAPPPPPPKSYHHLQQAVPYSPPASPFSPTGIPSGIPPSTPSPRVFIPPLPMDLPTPPSPPSPRSLVHGGPAPPPLMTPALPYLSSPPSLPHQPLQQGEEIPVSYFDDSDDDEDEEEGLTLWRIARTLGLPHKQKNSSSSNNTSHSSSTNTNSSGGGKRRNYVRNDSTSSASTANTSFTSSFGSSSAASSRSSSDGATITPTTTCNSSRGTSWEQQQYGPGGRGGSEQMELREALMMLSPEDCQPAPRPAPRVRRQRSEVFTRMLGLRH</sequence>
<feature type="compositionally biased region" description="Low complexity" evidence="1">
    <location>
        <begin position="50"/>
        <end position="59"/>
    </location>
</feature>
<feature type="compositionally biased region" description="Polar residues" evidence="1">
    <location>
        <begin position="133"/>
        <end position="159"/>
    </location>
</feature>
<feature type="compositionally biased region" description="Low complexity" evidence="1">
    <location>
        <begin position="441"/>
        <end position="460"/>
    </location>
</feature>
<organism evidence="2 3">
    <name type="scientific">Pleurostoma richardsiae</name>
    <dbReference type="NCBI Taxonomy" id="41990"/>
    <lineage>
        <taxon>Eukaryota</taxon>
        <taxon>Fungi</taxon>
        <taxon>Dikarya</taxon>
        <taxon>Ascomycota</taxon>
        <taxon>Pezizomycotina</taxon>
        <taxon>Sordariomycetes</taxon>
        <taxon>Sordariomycetidae</taxon>
        <taxon>Calosphaeriales</taxon>
        <taxon>Pleurostomataceae</taxon>
        <taxon>Pleurostoma</taxon>
    </lineage>
</organism>
<protein>
    <submittedName>
        <fullName evidence="2">Uncharacterized protein</fullName>
    </submittedName>
</protein>
<feature type="compositionally biased region" description="Polar residues" evidence="1">
    <location>
        <begin position="562"/>
        <end position="581"/>
    </location>
</feature>
<gene>
    <name evidence="2" type="ORF">NKR23_g1782</name>
</gene>
<evidence type="ECO:0000313" key="3">
    <source>
        <dbReference type="Proteomes" id="UP001174694"/>
    </source>
</evidence>
<comment type="caution">
    <text evidence="2">The sequence shown here is derived from an EMBL/GenBank/DDBJ whole genome shotgun (WGS) entry which is preliminary data.</text>
</comment>
<feature type="region of interest" description="Disordered" evidence="1">
    <location>
        <begin position="23"/>
        <end position="195"/>
    </location>
</feature>
<feature type="compositionally biased region" description="Basic and acidic residues" evidence="1">
    <location>
        <begin position="61"/>
        <end position="75"/>
    </location>
</feature>